<keyword evidence="3" id="KW-1185">Reference proteome</keyword>
<reference evidence="2" key="1">
    <citation type="submission" date="2020-02" db="EMBL/GenBank/DDBJ databases">
        <authorList>
            <person name="Petit M.-A."/>
            <person name="Lossouarn J."/>
        </authorList>
    </citation>
    <scope>NUCLEOTIDE SEQUENCE</scope>
</reference>
<keyword evidence="1" id="KW-1133">Transmembrane helix</keyword>
<dbReference type="EMBL" id="LR595891">
    <property type="protein sequence ID" value="VUD40196.1"/>
    <property type="molecule type" value="Genomic_DNA"/>
</dbReference>
<dbReference type="GeneID" id="55806614"/>
<evidence type="ECO:0000313" key="3">
    <source>
        <dbReference type="Proteomes" id="UP000422671"/>
    </source>
</evidence>
<feature type="transmembrane region" description="Helical" evidence="1">
    <location>
        <begin position="12"/>
        <end position="29"/>
    </location>
</feature>
<dbReference type="RefSeq" id="YP_009877424.1">
    <property type="nucleotide sequence ID" value="NC_049391.1"/>
</dbReference>
<dbReference type="KEGG" id="vg:55806614"/>
<proteinExistence type="predicted"/>
<organism evidence="2">
    <name type="scientific">Xuanwuvirus P884B11</name>
    <dbReference type="NCBI Taxonomy" id="2844224"/>
    <lineage>
        <taxon>Viruses</taxon>
        <taxon>Duplodnaviria</taxon>
        <taxon>Heunggongvirae</taxon>
        <taxon>Uroviricota</taxon>
        <taxon>Caudoviricetes</taxon>
        <taxon>Peduoviridae</taxon>
        <taxon>Xuanwuvirus</taxon>
    </lineage>
</organism>
<dbReference type="Proteomes" id="UP000422671">
    <property type="component" value="Chromosome"/>
</dbReference>
<name>A0A653FSN5_9CAUD</name>
<keyword evidence="1" id="KW-0472">Membrane</keyword>
<accession>A0A653FSN5</accession>
<evidence type="ECO:0000256" key="1">
    <source>
        <dbReference type="SAM" id="Phobius"/>
    </source>
</evidence>
<evidence type="ECO:0000313" key="2">
    <source>
        <dbReference type="EMBL" id="VUD40196.1"/>
    </source>
</evidence>
<keyword evidence="1" id="KW-0812">Transmembrane</keyword>
<protein>
    <submittedName>
        <fullName evidence="2">Uncharacterized protein</fullName>
    </submittedName>
</protein>
<sequence>MKLWVFHHTLTLLYLSICITLNQLINWHLSTTKNLIKSKCFVTNFSL</sequence>